<dbReference type="Pfam" id="PF02225">
    <property type="entry name" value="PA"/>
    <property type="match status" value="1"/>
</dbReference>
<reference evidence="12 13" key="1">
    <citation type="submission" date="2009-05" db="EMBL/GenBank/DDBJ databases">
        <title>The draft genome of Acidovorax delafieldii 2AN.</title>
        <authorList>
            <consortium name="US DOE Joint Genome Institute (JGI-PGF)"/>
            <person name="Lucas S."/>
            <person name="Copeland A."/>
            <person name="Lapidus A."/>
            <person name="Glavina del Rio T."/>
            <person name="Tice H."/>
            <person name="Bruce D."/>
            <person name="Goodwin L."/>
            <person name="Pitluck S."/>
            <person name="Larimer F."/>
            <person name="Land M.L."/>
            <person name="Hauser L."/>
            <person name="Shelobolina E.S."/>
            <person name="Picardal F."/>
            <person name="Roden E."/>
            <person name="Emerson D."/>
        </authorList>
    </citation>
    <scope>NUCLEOTIDE SEQUENCE [LARGE SCALE GENOMIC DNA]</scope>
    <source>
        <strain evidence="12 13">2AN</strain>
    </source>
</reference>
<keyword evidence="4" id="KW-0964">Secreted</keyword>
<keyword evidence="7" id="KW-0378">Hydrolase</keyword>
<evidence type="ECO:0000313" key="13">
    <source>
        <dbReference type="Proteomes" id="UP000003856"/>
    </source>
</evidence>
<dbReference type="CDD" id="cd04818">
    <property type="entry name" value="PA_subtilisin_1"/>
    <property type="match status" value="1"/>
</dbReference>
<dbReference type="Gene3D" id="3.10.170.10">
    <property type="match status" value="1"/>
</dbReference>
<organism evidence="12 13">
    <name type="scientific">Acidovorax delafieldii 2AN</name>
    <dbReference type="NCBI Taxonomy" id="573060"/>
    <lineage>
        <taxon>Bacteria</taxon>
        <taxon>Pseudomonadati</taxon>
        <taxon>Pseudomonadota</taxon>
        <taxon>Betaproteobacteria</taxon>
        <taxon>Burkholderiales</taxon>
        <taxon>Comamonadaceae</taxon>
        <taxon>Acidovorax</taxon>
    </lineage>
</organism>
<keyword evidence="5" id="KW-0645">Protease</keyword>
<evidence type="ECO:0000256" key="10">
    <source>
        <dbReference type="ARBA" id="ARBA00023145"/>
    </source>
</evidence>
<evidence type="ECO:0000256" key="9">
    <source>
        <dbReference type="ARBA" id="ARBA00023049"/>
    </source>
</evidence>
<dbReference type="InterPro" id="IPR001842">
    <property type="entry name" value="Peptidase_M36"/>
</dbReference>
<keyword evidence="9" id="KW-0482">Metalloprotease</keyword>
<feature type="domain" description="PA" evidence="11">
    <location>
        <begin position="371"/>
        <end position="458"/>
    </location>
</feature>
<accession>C5TC41</accession>
<dbReference type="Gene3D" id="1.10.390.10">
    <property type="entry name" value="Neutral Protease Domain 2"/>
    <property type="match status" value="1"/>
</dbReference>
<comment type="cofactor">
    <cofactor evidence="1">
        <name>Zn(2+)</name>
        <dbReference type="ChEBI" id="CHEBI:29105"/>
    </cofactor>
</comment>
<sequence length="688" mass="72265">MVTWAAPRLPLQSKAAPATLLDAPGAVARALQDWGFAPEVVGQLQSAAPPATGEAGPYEWWALPSGVTGTGGASLPEPVRVKPVWFRLPQGLVAAYYMELLVVEDGEEHAWAYVVARDDGRLLLRHNQTAHAGDTFSYRVLGESAPPYMPWPGAQGRNGTPHPTGTPSGYAAPMVASNLVSLANAPFSRNDPWLPVGATQTLGNNVHAFANLAAPDDLNPGDETQCGDTLARDFRACATAPGVFDYGYDHGQGPLASKSQAAASVVNLFYMNNWLHDWFYDAGFDEAAGNAQADNFGRGGLGGDALRAQALDYSGTNNANMMTPADGAPSRMRMYRFVNSTPVQATVSAPAVIARSYAVGAASFGPLIYDVSGDVVAAQDAVPSPSDACSTITTNLTGKIALVDRGTCSFDTKVNNAQTAGAIGVVVVNNVAGPPADMAGTGLTITIPSIMISQQDGVDWKAQLMANAIVTLRMQSTGAAERSSALDNGVIAHEWGHFITNRLIGNASGLTSHHAVGLGEGWGDFHALLVTVADADRNQPGNNLYQGAYAAGSYAMGSVVGPDIDPFDVALFGIRRYPYSTDMGKNPLTLKHITDGVALPATAPRNPKGVNLSNAEVHNMGEVMATMLWECYTGLLNAHPFTTAQDRMKNYLVAGYKLTPVNPTLPEARDALLAAMAASDPADRARCA</sequence>
<dbReference type="SUPFAM" id="SSF52025">
    <property type="entry name" value="PA domain"/>
    <property type="match status" value="1"/>
</dbReference>
<evidence type="ECO:0000259" key="11">
    <source>
        <dbReference type="Pfam" id="PF02225"/>
    </source>
</evidence>
<dbReference type="Pfam" id="PF02128">
    <property type="entry name" value="Peptidase_M36"/>
    <property type="match status" value="1"/>
</dbReference>
<evidence type="ECO:0000313" key="12">
    <source>
        <dbReference type="EMBL" id="EER57956.1"/>
    </source>
</evidence>
<dbReference type="InterPro" id="IPR027268">
    <property type="entry name" value="Peptidase_M4/M1_CTD_sf"/>
</dbReference>
<keyword evidence="13" id="KW-1185">Reference proteome</keyword>
<keyword evidence="8" id="KW-0862">Zinc</keyword>
<evidence type="ECO:0000256" key="5">
    <source>
        <dbReference type="ARBA" id="ARBA00022670"/>
    </source>
</evidence>
<protein>
    <submittedName>
        <fullName evidence="12">Peptidase M36 fungalysin</fullName>
    </submittedName>
</protein>
<dbReference type="GO" id="GO:0005615">
    <property type="term" value="C:extracellular space"/>
    <property type="evidence" value="ECO:0007669"/>
    <property type="project" value="InterPro"/>
</dbReference>
<gene>
    <name evidence="12" type="ORF">AcdelDRAFT_4471</name>
</gene>
<feature type="non-terminal residue" evidence="12">
    <location>
        <position position="688"/>
    </location>
</feature>
<dbReference type="PANTHER" id="PTHR33478">
    <property type="entry name" value="EXTRACELLULAR METALLOPROTEINASE MEP"/>
    <property type="match status" value="1"/>
</dbReference>
<evidence type="ECO:0000256" key="2">
    <source>
        <dbReference type="ARBA" id="ARBA00004613"/>
    </source>
</evidence>
<dbReference type="InterPro" id="IPR050371">
    <property type="entry name" value="Fungal_virulence_M36"/>
</dbReference>
<comment type="similarity">
    <text evidence="3">Belongs to the peptidase M36 family.</text>
</comment>
<dbReference type="PANTHER" id="PTHR33478:SF1">
    <property type="entry name" value="EXTRACELLULAR METALLOPROTEINASE MEP"/>
    <property type="match status" value="1"/>
</dbReference>
<keyword evidence="6" id="KW-0479">Metal-binding</keyword>
<evidence type="ECO:0000256" key="8">
    <source>
        <dbReference type="ARBA" id="ARBA00022833"/>
    </source>
</evidence>
<evidence type="ECO:0000256" key="7">
    <source>
        <dbReference type="ARBA" id="ARBA00022801"/>
    </source>
</evidence>
<evidence type="ECO:0000256" key="4">
    <source>
        <dbReference type="ARBA" id="ARBA00022525"/>
    </source>
</evidence>
<evidence type="ECO:0000256" key="6">
    <source>
        <dbReference type="ARBA" id="ARBA00022723"/>
    </source>
</evidence>
<dbReference type="GO" id="GO:0008270">
    <property type="term" value="F:zinc ion binding"/>
    <property type="evidence" value="ECO:0007669"/>
    <property type="project" value="InterPro"/>
</dbReference>
<dbReference type="GO" id="GO:0006508">
    <property type="term" value="P:proteolysis"/>
    <property type="evidence" value="ECO:0007669"/>
    <property type="project" value="UniProtKB-KW"/>
</dbReference>
<dbReference type="EMBL" id="ACQT01000401">
    <property type="protein sequence ID" value="EER57956.1"/>
    <property type="molecule type" value="Genomic_DNA"/>
</dbReference>
<dbReference type="InterPro" id="IPR046450">
    <property type="entry name" value="PA_dom_sf"/>
</dbReference>
<dbReference type="InterPro" id="IPR003137">
    <property type="entry name" value="PA_domain"/>
</dbReference>
<comment type="subcellular location">
    <subcellularLocation>
        <location evidence="2">Secreted</location>
    </subcellularLocation>
</comment>
<keyword evidence="10" id="KW-0865">Zymogen</keyword>
<proteinExistence type="inferred from homology"/>
<evidence type="ECO:0000256" key="1">
    <source>
        <dbReference type="ARBA" id="ARBA00001947"/>
    </source>
</evidence>
<comment type="caution">
    <text evidence="12">The sequence shown here is derived from an EMBL/GenBank/DDBJ whole genome shotgun (WGS) entry which is preliminary data.</text>
</comment>
<dbReference type="Gene3D" id="3.50.30.30">
    <property type="match status" value="1"/>
</dbReference>
<dbReference type="Proteomes" id="UP000003856">
    <property type="component" value="Unassembled WGS sequence"/>
</dbReference>
<name>C5TC41_ACIDE</name>
<dbReference type="AlphaFoldDB" id="C5TC41"/>
<evidence type="ECO:0000256" key="3">
    <source>
        <dbReference type="ARBA" id="ARBA00006006"/>
    </source>
</evidence>
<dbReference type="GO" id="GO:0004222">
    <property type="term" value="F:metalloendopeptidase activity"/>
    <property type="evidence" value="ECO:0007669"/>
    <property type="project" value="InterPro"/>
</dbReference>
<dbReference type="SUPFAM" id="SSF55486">
    <property type="entry name" value="Metalloproteases ('zincins'), catalytic domain"/>
    <property type="match status" value="1"/>
</dbReference>